<dbReference type="SUPFAM" id="SSF53850">
    <property type="entry name" value="Periplasmic binding protein-like II"/>
    <property type="match status" value="1"/>
</dbReference>
<evidence type="ECO:0000313" key="5">
    <source>
        <dbReference type="Proteomes" id="UP000294881"/>
    </source>
</evidence>
<evidence type="ECO:0000259" key="2">
    <source>
        <dbReference type="SMART" id="SM00062"/>
    </source>
</evidence>
<reference evidence="4 5" key="1">
    <citation type="submission" date="2019-03" db="EMBL/GenBank/DDBJ databases">
        <title>Genomic Encyclopedia of Type Strains, Phase IV (KMG-IV): sequencing the most valuable type-strain genomes for metagenomic binning, comparative biology and taxonomic classification.</title>
        <authorList>
            <person name="Goeker M."/>
        </authorList>
    </citation>
    <scope>NUCLEOTIDE SEQUENCE [LARGE SCALE GENOMIC DNA]</scope>
    <source>
        <strain evidence="4 5">DSM 22958</strain>
    </source>
</reference>
<dbReference type="Proteomes" id="UP000294881">
    <property type="component" value="Unassembled WGS sequence"/>
</dbReference>
<dbReference type="SMART" id="SM00062">
    <property type="entry name" value="PBPb"/>
    <property type="match status" value="1"/>
</dbReference>
<evidence type="ECO:0000313" key="4">
    <source>
        <dbReference type="EMBL" id="TCO11188.1"/>
    </source>
</evidence>
<evidence type="ECO:0000259" key="3">
    <source>
        <dbReference type="SMART" id="SM00079"/>
    </source>
</evidence>
<evidence type="ECO:0000256" key="1">
    <source>
        <dbReference type="ARBA" id="ARBA00022729"/>
    </source>
</evidence>
<sequence length="254" mass="28405">MSESDANMRGITALAGLCLLVLAGCSSEEQGKVIRAAVTPASPPNLYEENGKTVGLDLELIEGYCKKRGCTIKLTPYDWQGMLGAVVAGQADIAFSGISITDKRKEVMDFSIPYMDNTWNLVSLKNRNIKIDNLDDLKKYSIGYPRGMAYSDFIKNTLEPKGQYKLDQVKVYPSYNEVLADLRNGNLDLAFLDGTVASVYRKTMPIQDSYVFTGFDRFGFAFPKGSKLREDVDTYLTTELKPEERQAIIDKWLK</sequence>
<dbReference type="PANTHER" id="PTHR35936">
    <property type="entry name" value="MEMBRANE-BOUND LYTIC MUREIN TRANSGLYCOSYLASE F"/>
    <property type="match status" value="1"/>
</dbReference>
<dbReference type="GO" id="GO:0015276">
    <property type="term" value="F:ligand-gated monoatomic ion channel activity"/>
    <property type="evidence" value="ECO:0007669"/>
    <property type="project" value="InterPro"/>
</dbReference>
<dbReference type="SMART" id="SM00079">
    <property type="entry name" value="PBPe"/>
    <property type="match status" value="1"/>
</dbReference>
<dbReference type="PANTHER" id="PTHR35936:SF36">
    <property type="entry name" value="ABC TRANSPORTER ARGININE-BINDING PROTEIN 1"/>
    <property type="match status" value="1"/>
</dbReference>
<dbReference type="RefSeq" id="WP_207906419.1">
    <property type="nucleotide sequence ID" value="NZ_JBHUNN010000002.1"/>
</dbReference>
<accession>A0A4R2GQT9</accession>
<comment type="caution">
    <text evidence="4">The sequence shown here is derived from an EMBL/GenBank/DDBJ whole genome shotgun (WGS) entry which is preliminary data.</text>
</comment>
<keyword evidence="1" id="KW-0732">Signal</keyword>
<dbReference type="EMBL" id="SLWL01000013">
    <property type="protein sequence ID" value="TCO11188.1"/>
    <property type="molecule type" value="Genomic_DNA"/>
</dbReference>
<dbReference type="Gene3D" id="3.40.190.10">
    <property type="entry name" value="Periplasmic binding protein-like II"/>
    <property type="match status" value="2"/>
</dbReference>
<feature type="domain" description="Ionotropic glutamate receptor C-terminal" evidence="3">
    <location>
        <begin position="33"/>
        <end position="254"/>
    </location>
</feature>
<name>A0A4R2GQT9_9HYPH</name>
<dbReference type="AlphaFoldDB" id="A0A4R2GQT9"/>
<dbReference type="InterPro" id="IPR001638">
    <property type="entry name" value="Solute-binding_3/MltF_N"/>
</dbReference>
<gene>
    <name evidence="4" type="ORF">EV666_11324</name>
</gene>
<proteinExistence type="predicted"/>
<organism evidence="4 5">
    <name type="scientific">Camelimonas lactis</name>
    <dbReference type="NCBI Taxonomy" id="659006"/>
    <lineage>
        <taxon>Bacteria</taxon>
        <taxon>Pseudomonadati</taxon>
        <taxon>Pseudomonadota</taxon>
        <taxon>Alphaproteobacteria</taxon>
        <taxon>Hyphomicrobiales</taxon>
        <taxon>Chelatococcaceae</taxon>
        <taxon>Camelimonas</taxon>
    </lineage>
</organism>
<keyword evidence="5" id="KW-1185">Reference proteome</keyword>
<feature type="domain" description="Solute-binding protein family 3/N-terminal" evidence="2">
    <location>
        <begin position="33"/>
        <end position="254"/>
    </location>
</feature>
<protein>
    <submittedName>
        <fullName evidence="4">Polar amino acid transport system substrate-binding protein</fullName>
    </submittedName>
</protein>
<dbReference type="GO" id="GO:0016020">
    <property type="term" value="C:membrane"/>
    <property type="evidence" value="ECO:0007669"/>
    <property type="project" value="InterPro"/>
</dbReference>
<dbReference type="Pfam" id="PF00497">
    <property type="entry name" value="SBP_bac_3"/>
    <property type="match status" value="1"/>
</dbReference>
<dbReference type="InterPro" id="IPR001320">
    <property type="entry name" value="Iontro_rcpt_C"/>
</dbReference>